<keyword evidence="1" id="KW-0808">Transferase</keyword>
<evidence type="ECO:0000256" key="1">
    <source>
        <dbReference type="ARBA" id="ARBA00022679"/>
    </source>
</evidence>
<organism evidence="4 5">
    <name type="scientific">Roridomyces roridus</name>
    <dbReference type="NCBI Taxonomy" id="1738132"/>
    <lineage>
        <taxon>Eukaryota</taxon>
        <taxon>Fungi</taxon>
        <taxon>Dikarya</taxon>
        <taxon>Basidiomycota</taxon>
        <taxon>Agaricomycotina</taxon>
        <taxon>Agaricomycetes</taxon>
        <taxon>Agaricomycetidae</taxon>
        <taxon>Agaricales</taxon>
        <taxon>Marasmiineae</taxon>
        <taxon>Mycenaceae</taxon>
        <taxon>Roridomyces</taxon>
    </lineage>
</organism>
<dbReference type="Gene3D" id="3.40.250.10">
    <property type="entry name" value="Rhodanese-like domain"/>
    <property type="match status" value="2"/>
</dbReference>
<dbReference type="EMBL" id="JARKIF010000018">
    <property type="protein sequence ID" value="KAJ7619379.1"/>
    <property type="molecule type" value="Genomic_DNA"/>
</dbReference>
<dbReference type="GO" id="GO:0005739">
    <property type="term" value="C:mitochondrion"/>
    <property type="evidence" value="ECO:0007669"/>
    <property type="project" value="TreeGrafter"/>
</dbReference>
<gene>
    <name evidence="4" type="ORF">FB45DRAFT_1062804</name>
</gene>
<evidence type="ECO:0000256" key="2">
    <source>
        <dbReference type="ARBA" id="ARBA00022737"/>
    </source>
</evidence>
<dbReference type="PANTHER" id="PTHR11364:SF27">
    <property type="entry name" value="SULFURTRANSFERASE"/>
    <property type="match status" value="1"/>
</dbReference>
<proteinExistence type="predicted"/>
<name>A0AAD7FGQ3_9AGAR</name>
<feature type="domain" description="Rhodanese" evidence="3">
    <location>
        <begin position="172"/>
        <end position="301"/>
    </location>
</feature>
<dbReference type="Proteomes" id="UP001221142">
    <property type="component" value="Unassembled WGS sequence"/>
</dbReference>
<dbReference type="SUPFAM" id="SSF52821">
    <property type="entry name" value="Rhodanese/Cell cycle control phosphatase"/>
    <property type="match status" value="2"/>
</dbReference>
<accession>A0AAD7FGQ3</accession>
<sequence>MAVPLLITPSSPYLLDPAVVILDATWLYGAPLPSGDAYKQYLTKRIPRARFWSLDEMSEPNPDGFKYMLPSPERLARAAAEHGITESSHVIIYDTQGAFSAPRTVFTFFAYGHKKLSMVDGGLYRAVEEGIQLETGPPPPFEPSQYPIPELKSNLIASFSEIATFASTTAPLFKTAVVLDARNEDSFIGNANDPRSGHIPNADSLPWRTTLRVVKSTASPDGFYYTLPTLKEFERELLVHLGPEKAALVLGGGQGRRIIHSCGGGISAAIAWLVMQANSFESALYDESWSGYSARKDAVIARGPSQ</sequence>
<dbReference type="InterPro" id="IPR001763">
    <property type="entry name" value="Rhodanese-like_dom"/>
</dbReference>
<feature type="domain" description="Rhodanese" evidence="3">
    <location>
        <begin position="15"/>
        <end position="135"/>
    </location>
</feature>
<dbReference type="SMART" id="SM00450">
    <property type="entry name" value="RHOD"/>
    <property type="match status" value="2"/>
</dbReference>
<keyword evidence="5" id="KW-1185">Reference proteome</keyword>
<keyword evidence="2" id="KW-0677">Repeat</keyword>
<dbReference type="GO" id="GO:0004792">
    <property type="term" value="F:thiosulfate-cyanide sulfurtransferase activity"/>
    <property type="evidence" value="ECO:0007669"/>
    <property type="project" value="TreeGrafter"/>
</dbReference>
<comment type="caution">
    <text evidence="4">The sequence shown here is derived from an EMBL/GenBank/DDBJ whole genome shotgun (WGS) entry which is preliminary data.</text>
</comment>
<evidence type="ECO:0000259" key="3">
    <source>
        <dbReference type="PROSITE" id="PS50206"/>
    </source>
</evidence>
<reference evidence="4" key="1">
    <citation type="submission" date="2023-03" db="EMBL/GenBank/DDBJ databases">
        <title>Massive genome expansion in bonnet fungi (Mycena s.s.) driven by repeated elements and novel gene families across ecological guilds.</title>
        <authorList>
            <consortium name="Lawrence Berkeley National Laboratory"/>
            <person name="Harder C.B."/>
            <person name="Miyauchi S."/>
            <person name="Viragh M."/>
            <person name="Kuo A."/>
            <person name="Thoen E."/>
            <person name="Andreopoulos B."/>
            <person name="Lu D."/>
            <person name="Skrede I."/>
            <person name="Drula E."/>
            <person name="Henrissat B."/>
            <person name="Morin E."/>
            <person name="Kohler A."/>
            <person name="Barry K."/>
            <person name="LaButti K."/>
            <person name="Morin E."/>
            <person name="Salamov A."/>
            <person name="Lipzen A."/>
            <person name="Mereny Z."/>
            <person name="Hegedus B."/>
            <person name="Baldrian P."/>
            <person name="Stursova M."/>
            <person name="Weitz H."/>
            <person name="Taylor A."/>
            <person name="Grigoriev I.V."/>
            <person name="Nagy L.G."/>
            <person name="Martin F."/>
            <person name="Kauserud H."/>
        </authorList>
    </citation>
    <scope>NUCLEOTIDE SEQUENCE</scope>
    <source>
        <strain evidence="4">9284</strain>
    </source>
</reference>
<dbReference type="CDD" id="cd01448">
    <property type="entry name" value="TST_Repeat_1"/>
    <property type="match status" value="1"/>
</dbReference>
<evidence type="ECO:0000313" key="5">
    <source>
        <dbReference type="Proteomes" id="UP001221142"/>
    </source>
</evidence>
<dbReference type="InterPro" id="IPR036873">
    <property type="entry name" value="Rhodanese-like_dom_sf"/>
</dbReference>
<dbReference type="InterPro" id="IPR045078">
    <property type="entry name" value="TST/MPST-like"/>
</dbReference>
<dbReference type="PANTHER" id="PTHR11364">
    <property type="entry name" value="THIOSULFATE SULFERTANSFERASE"/>
    <property type="match status" value="1"/>
</dbReference>
<dbReference type="PROSITE" id="PS50206">
    <property type="entry name" value="RHODANESE_3"/>
    <property type="match status" value="2"/>
</dbReference>
<evidence type="ECO:0000313" key="4">
    <source>
        <dbReference type="EMBL" id="KAJ7619379.1"/>
    </source>
</evidence>
<dbReference type="AlphaFoldDB" id="A0AAD7FGQ3"/>
<protein>
    <submittedName>
        <fullName evidence="4">Thiosulfate sulfurtransferase</fullName>
    </submittedName>
</protein>